<gene>
    <name evidence="4" type="ORF">MNBD_BACTEROID07-1940</name>
</gene>
<dbReference type="EMBL" id="UOET01000245">
    <property type="protein sequence ID" value="VAW28483.1"/>
    <property type="molecule type" value="Genomic_DNA"/>
</dbReference>
<accession>A0A3B0UJH1</accession>
<dbReference type="CDD" id="cd00156">
    <property type="entry name" value="REC"/>
    <property type="match status" value="1"/>
</dbReference>
<feature type="domain" description="Response regulatory" evidence="3">
    <location>
        <begin position="10"/>
        <end position="124"/>
    </location>
</feature>
<evidence type="ECO:0000256" key="1">
    <source>
        <dbReference type="ARBA" id="ARBA00022553"/>
    </source>
</evidence>
<keyword evidence="2" id="KW-0902">Two-component regulatory system</keyword>
<proteinExistence type="predicted"/>
<evidence type="ECO:0000313" key="4">
    <source>
        <dbReference type="EMBL" id="VAW28483.1"/>
    </source>
</evidence>
<dbReference type="Gene3D" id="3.40.50.2300">
    <property type="match status" value="1"/>
</dbReference>
<dbReference type="InterPro" id="IPR011006">
    <property type="entry name" value="CheY-like_superfamily"/>
</dbReference>
<dbReference type="InterPro" id="IPR001789">
    <property type="entry name" value="Sig_transdc_resp-reg_receiver"/>
</dbReference>
<reference evidence="4" key="1">
    <citation type="submission" date="2018-06" db="EMBL/GenBank/DDBJ databases">
        <authorList>
            <person name="Zhirakovskaya E."/>
        </authorList>
    </citation>
    <scope>NUCLEOTIDE SEQUENCE</scope>
</reference>
<keyword evidence="1" id="KW-0597">Phosphoprotein</keyword>
<dbReference type="SMART" id="SM00448">
    <property type="entry name" value="REC"/>
    <property type="match status" value="1"/>
</dbReference>
<dbReference type="AlphaFoldDB" id="A0A3B0UJH1"/>
<name>A0A3B0UJH1_9ZZZZ</name>
<dbReference type="PROSITE" id="PS50110">
    <property type="entry name" value="RESPONSE_REGULATORY"/>
    <property type="match status" value="1"/>
</dbReference>
<dbReference type="PANTHER" id="PTHR44591">
    <property type="entry name" value="STRESS RESPONSE REGULATOR PROTEIN 1"/>
    <property type="match status" value="1"/>
</dbReference>
<dbReference type="InterPro" id="IPR050595">
    <property type="entry name" value="Bact_response_regulator"/>
</dbReference>
<dbReference type="Pfam" id="PF00072">
    <property type="entry name" value="Response_reg"/>
    <property type="match status" value="1"/>
</dbReference>
<organism evidence="4">
    <name type="scientific">hydrothermal vent metagenome</name>
    <dbReference type="NCBI Taxonomy" id="652676"/>
    <lineage>
        <taxon>unclassified sequences</taxon>
        <taxon>metagenomes</taxon>
        <taxon>ecological metagenomes</taxon>
    </lineage>
</organism>
<dbReference type="SUPFAM" id="SSF52172">
    <property type="entry name" value="CheY-like"/>
    <property type="match status" value="1"/>
</dbReference>
<evidence type="ECO:0000259" key="3">
    <source>
        <dbReference type="PROSITE" id="PS50110"/>
    </source>
</evidence>
<dbReference type="GO" id="GO:0000160">
    <property type="term" value="P:phosphorelay signal transduction system"/>
    <property type="evidence" value="ECO:0007669"/>
    <property type="project" value="UniProtKB-KW"/>
</dbReference>
<evidence type="ECO:0000256" key="2">
    <source>
        <dbReference type="ARBA" id="ARBA00023012"/>
    </source>
</evidence>
<sequence length="133" mass="15139">MKQFDFNNKNILIVEDTITSSRFFDAALSRTNANLFWAEDADDAIKVFDKSDIDLVLLDINLLTTSGFDVLKYIRKKDKDIPVVVQTAYILSGEEEMSFKLGANDFIAKPIKLNQLMDTMEKFLGKENAHPVE</sequence>
<dbReference type="PANTHER" id="PTHR44591:SF14">
    <property type="entry name" value="PROTEIN PILG"/>
    <property type="match status" value="1"/>
</dbReference>
<protein>
    <recommendedName>
        <fullName evidence="3">Response regulatory domain-containing protein</fullName>
    </recommendedName>
</protein>